<keyword evidence="4" id="KW-0812">Transmembrane</keyword>
<feature type="transmembrane region" description="Helical" evidence="4">
    <location>
        <begin position="90"/>
        <end position="111"/>
    </location>
</feature>
<dbReference type="InterPro" id="IPR018060">
    <property type="entry name" value="HTH_AraC"/>
</dbReference>
<protein>
    <submittedName>
        <fullName evidence="6">AraC family transcriptional regulator</fullName>
    </submittedName>
</protein>
<dbReference type="Gene3D" id="1.10.10.60">
    <property type="entry name" value="Homeodomain-like"/>
    <property type="match status" value="2"/>
</dbReference>
<feature type="transmembrane region" description="Helical" evidence="4">
    <location>
        <begin position="217"/>
        <end position="237"/>
    </location>
</feature>
<evidence type="ECO:0000259" key="5">
    <source>
        <dbReference type="PROSITE" id="PS01124"/>
    </source>
</evidence>
<evidence type="ECO:0000256" key="4">
    <source>
        <dbReference type="SAM" id="Phobius"/>
    </source>
</evidence>
<feature type="domain" description="HTH araC/xylS-type" evidence="5">
    <location>
        <begin position="274"/>
        <end position="378"/>
    </location>
</feature>
<dbReference type="Proteomes" id="UP001598019">
    <property type="component" value="Unassembled WGS sequence"/>
</dbReference>
<evidence type="ECO:0000256" key="2">
    <source>
        <dbReference type="ARBA" id="ARBA00023125"/>
    </source>
</evidence>
<sequence>MAYSSLLLVVFISVILLFNHWNQNKGVIYLVIVLIATSIRQFALLLFFSEERTGLAVYVFTNFDPLFVLIGPLTYYYFRSIIKGKIDYSLLALLHLIPFLLVVLNTLPYYISPLIDKIELAKYSQKSDLIPVPHLFISGKIQKTVIAFINLSYGINSIYYILKFKKSGNGYMKKKVSILLSKLLMILAITLITYLLTFGYIFFTFSGEISKSLNQSHFLVLLILPLSCFLFPSWLYGESGKRSLFDRFHQALKITFSETTINDLDGNEKSEDLNRIINYINESKPYLNDSFTLHDISRALNIPRVRVINCFNKQLQVSFPVYRNNLRIDYATSLLLVGDHVNTSIEGIASKAGFKSKSTFYIAFKSMHGITPVEWINKNL</sequence>
<dbReference type="PROSITE" id="PS00041">
    <property type="entry name" value="HTH_ARAC_FAMILY_1"/>
    <property type="match status" value="1"/>
</dbReference>
<feature type="transmembrane region" description="Helical" evidence="4">
    <location>
        <begin position="6"/>
        <end position="21"/>
    </location>
</feature>
<dbReference type="SUPFAM" id="SSF46689">
    <property type="entry name" value="Homeodomain-like"/>
    <property type="match status" value="1"/>
</dbReference>
<gene>
    <name evidence="6" type="ORF">SKC37_06625</name>
</gene>
<dbReference type="InterPro" id="IPR009057">
    <property type="entry name" value="Homeodomain-like_sf"/>
</dbReference>
<keyword evidence="4" id="KW-1133">Transmembrane helix</keyword>
<evidence type="ECO:0000256" key="1">
    <source>
        <dbReference type="ARBA" id="ARBA00023015"/>
    </source>
</evidence>
<dbReference type="PANTHER" id="PTHR43280:SF2">
    <property type="entry name" value="HTH-TYPE TRANSCRIPTIONAL REGULATOR EXSA"/>
    <property type="match status" value="1"/>
</dbReference>
<evidence type="ECO:0000313" key="6">
    <source>
        <dbReference type="EMBL" id="MFD3408322.1"/>
    </source>
</evidence>
<feature type="transmembrane region" description="Helical" evidence="4">
    <location>
        <begin position="55"/>
        <end position="78"/>
    </location>
</feature>
<dbReference type="PROSITE" id="PS01124">
    <property type="entry name" value="HTH_ARAC_FAMILY_2"/>
    <property type="match status" value="1"/>
</dbReference>
<accession>A0ABW6DHZ1</accession>
<dbReference type="EMBL" id="JBBKXX010000002">
    <property type="protein sequence ID" value="MFD3408322.1"/>
    <property type="molecule type" value="Genomic_DNA"/>
</dbReference>
<feature type="transmembrane region" description="Helical" evidence="4">
    <location>
        <begin position="183"/>
        <end position="205"/>
    </location>
</feature>
<dbReference type="RefSeq" id="WP_377980718.1">
    <property type="nucleotide sequence ID" value="NZ_JBBKXX010000002.1"/>
</dbReference>
<evidence type="ECO:0000313" key="7">
    <source>
        <dbReference type="Proteomes" id="UP001598019"/>
    </source>
</evidence>
<keyword evidence="1" id="KW-0805">Transcription regulation</keyword>
<feature type="transmembrane region" description="Helical" evidence="4">
    <location>
        <begin position="28"/>
        <end position="49"/>
    </location>
</feature>
<dbReference type="Pfam" id="PF12833">
    <property type="entry name" value="HTH_18"/>
    <property type="match status" value="1"/>
</dbReference>
<keyword evidence="7" id="KW-1185">Reference proteome</keyword>
<organism evidence="6 7">
    <name type="scientific">Aquirufa esocilacus</name>
    <dbReference type="NCBI Taxonomy" id="3096513"/>
    <lineage>
        <taxon>Bacteria</taxon>
        <taxon>Pseudomonadati</taxon>
        <taxon>Bacteroidota</taxon>
        <taxon>Cytophagia</taxon>
        <taxon>Cytophagales</taxon>
        <taxon>Flectobacillaceae</taxon>
        <taxon>Aquirufa</taxon>
    </lineage>
</organism>
<reference evidence="6 7" key="1">
    <citation type="submission" date="2024-03" db="EMBL/GenBank/DDBJ databases">
        <title>Aquirufa genome sequencing.</title>
        <authorList>
            <person name="Pitt A."/>
            <person name="Hahn M.W."/>
        </authorList>
    </citation>
    <scope>NUCLEOTIDE SEQUENCE [LARGE SCALE GENOMIC DNA]</scope>
    <source>
        <strain evidence="6 7">HETE-83D</strain>
    </source>
</reference>
<comment type="caution">
    <text evidence="6">The sequence shown here is derived from an EMBL/GenBank/DDBJ whole genome shotgun (WGS) entry which is preliminary data.</text>
</comment>
<dbReference type="PANTHER" id="PTHR43280">
    <property type="entry name" value="ARAC-FAMILY TRANSCRIPTIONAL REGULATOR"/>
    <property type="match status" value="1"/>
</dbReference>
<keyword evidence="4" id="KW-0472">Membrane</keyword>
<proteinExistence type="predicted"/>
<keyword evidence="3" id="KW-0804">Transcription</keyword>
<dbReference type="InterPro" id="IPR018062">
    <property type="entry name" value="HTH_AraC-typ_CS"/>
</dbReference>
<feature type="transmembrane region" description="Helical" evidence="4">
    <location>
        <begin position="145"/>
        <end position="162"/>
    </location>
</feature>
<dbReference type="SMART" id="SM00342">
    <property type="entry name" value="HTH_ARAC"/>
    <property type="match status" value="1"/>
</dbReference>
<keyword evidence="2" id="KW-0238">DNA-binding</keyword>
<name>A0ABW6DHZ1_9BACT</name>
<evidence type="ECO:0000256" key="3">
    <source>
        <dbReference type="ARBA" id="ARBA00023163"/>
    </source>
</evidence>